<organism evidence="3 4">
    <name type="scientific">Parambassis ranga</name>
    <name type="common">Indian glassy fish</name>
    <dbReference type="NCBI Taxonomy" id="210632"/>
    <lineage>
        <taxon>Eukaryota</taxon>
        <taxon>Metazoa</taxon>
        <taxon>Chordata</taxon>
        <taxon>Craniata</taxon>
        <taxon>Vertebrata</taxon>
        <taxon>Euteleostomi</taxon>
        <taxon>Actinopterygii</taxon>
        <taxon>Neopterygii</taxon>
        <taxon>Teleostei</taxon>
        <taxon>Neoteleostei</taxon>
        <taxon>Acanthomorphata</taxon>
        <taxon>Ovalentaria</taxon>
        <taxon>Ambassidae</taxon>
        <taxon>Parambassis</taxon>
    </lineage>
</organism>
<dbReference type="FunFam" id="3.40.390.80:FF:000001">
    <property type="entry name" value="TRPM8 channel-associated factor 1"/>
    <property type="match status" value="1"/>
</dbReference>
<evidence type="ECO:0000313" key="5">
    <source>
        <dbReference type="RefSeq" id="XP_028275276.1"/>
    </source>
</evidence>
<accession>A0A6P7JEX4</accession>
<gene>
    <name evidence="4 5" type="primary">LOC114444715</name>
</gene>
<dbReference type="GO" id="GO:0044325">
    <property type="term" value="F:transmembrane transporter binding"/>
    <property type="evidence" value="ECO:0007669"/>
    <property type="project" value="TreeGrafter"/>
</dbReference>
<dbReference type="PROSITE" id="PS51723">
    <property type="entry name" value="PEPTIDASE_M60"/>
    <property type="match status" value="1"/>
</dbReference>
<dbReference type="InterPro" id="IPR051244">
    <property type="entry name" value="TCAF"/>
</dbReference>
<dbReference type="Pfam" id="PF17291">
    <property type="entry name" value="M60-like_N"/>
    <property type="match status" value="1"/>
</dbReference>
<dbReference type="Proteomes" id="UP000515145">
    <property type="component" value="Chromosome 13"/>
</dbReference>
<dbReference type="OrthoDB" id="10260387at2759"/>
<dbReference type="GO" id="GO:0090314">
    <property type="term" value="P:positive regulation of protein targeting to membrane"/>
    <property type="evidence" value="ECO:0007669"/>
    <property type="project" value="TreeGrafter"/>
</dbReference>
<dbReference type="RefSeq" id="XP_028275276.1">
    <property type="nucleotide sequence ID" value="XM_028419475.1"/>
</dbReference>
<feature type="domain" description="Peptidase M60" evidence="2">
    <location>
        <begin position="549"/>
        <end position="846"/>
    </location>
</feature>
<dbReference type="InterPro" id="IPR035423">
    <property type="entry name" value="M60-like_N"/>
</dbReference>
<sequence>MANQHYLNHYEGAYMSLMRGLTELDLQGPYIPSDLVLIGDHAFPLAMNSRGQVLMAASLYGHGRIMVLGHEGYLKAFPALVENALTWLRGDGSDNLSVGVHNNVKDVVTNLSTSCFQAEVVGAFSPHMRIGVYVTDAYSVGADHKELVAFMKAGGGVLIAGQAWSWAECYPKDNPLLRFDGNKVCGVAGIYFSKRQGEVENLPVYPKIPSSWMAMVIGKDFEDDLEFLLQGISEFDLLNGVLASEVLVHGPLAFPIGTTEDGHAFLAGAYYGQGRVIVITHEGLLRRETLAPVWNNALYWLDEGRNGVVGVVPDLDDAFNLFRQSGFNCEKTKIRKDLSVFVCTAYSDEHVQEIQEFVAEGGGLLIGGHAWYWAQTHHGQNPMTDFSGNKILNKMGLSLLGKIIGEGSYKAPVPSQAIKDTYHFRHLLHRFAGHVSEGEELTEHEEECLKKLGGDCTNYLHMKAHNCPAYTQVVSTLTSILKKSGMPQVSDSCPVKSPRDHLLLSVGAEVYKVCPDPDALLPHLIKDNPLLPVVYNNRIRINVNTAEGEEWISTGLYLCPGMKTYMAMPAKIVNKGWQIQIGCQTDRLHEAVLKRAPCVHERFPVTSEMMQVWNLWGGLLYLVAPPKTEVKDTQVVVQMAVPAPYYKSGVTTAADWSLLRSAPSPWAELEFDNIILTVPSDVVRNLERPDELASLWNDMMRGIADLAAIPHKFPRKERFVTDVQISHGWMHAGYPIMAHKCTAAELVSVAHIRSVGLWGPIHELGHNQQRACWEFPPNTTECTCNLWSVYVHEEVLGSNRAKADPIMAPEKREARAEEYAKEGKKLSSWHVFVALETYMQLQEKFSWDAFKKVFAAYHKISTFPSDNDGKMNLYAETFSQTVGMNLAGFFKAWGWPIETATEEKLCMLPAWTDHPMAQYN</sequence>
<name>A0A6P7JEX4_9TELE</name>
<evidence type="ECO:0000256" key="1">
    <source>
        <dbReference type="ARBA" id="ARBA00009770"/>
    </source>
</evidence>
<reference evidence="4 5" key="1">
    <citation type="submission" date="2025-04" db="UniProtKB">
        <authorList>
            <consortium name="RefSeq"/>
        </authorList>
    </citation>
    <scope>IDENTIFICATION</scope>
</reference>
<dbReference type="SMART" id="SM01276">
    <property type="entry name" value="M60-like"/>
    <property type="match status" value="1"/>
</dbReference>
<dbReference type="InterPro" id="IPR031161">
    <property type="entry name" value="Peptidase_M60_dom"/>
</dbReference>
<dbReference type="PANTHER" id="PTHR15730:SF5">
    <property type="entry name" value="SI:CH211-210B2.2-RELATED"/>
    <property type="match status" value="1"/>
</dbReference>
<evidence type="ECO:0000313" key="4">
    <source>
        <dbReference type="RefSeq" id="XP_028275275.1"/>
    </source>
</evidence>
<dbReference type="InterPro" id="IPR042279">
    <property type="entry name" value="Pep_M60_3"/>
</dbReference>
<comment type="similarity">
    <text evidence="1">Belongs to the TCAF family.</text>
</comment>
<evidence type="ECO:0000313" key="3">
    <source>
        <dbReference type="Proteomes" id="UP000515145"/>
    </source>
</evidence>
<dbReference type="Pfam" id="PF13402">
    <property type="entry name" value="Peptidase_M60"/>
    <property type="match status" value="1"/>
</dbReference>
<protein>
    <submittedName>
        <fullName evidence="4 5">TRPM8 channel-associated factor homolog isoform X1</fullName>
    </submittedName>
</protein>
<dbReference type="RefSeq" id="XP_028275275.1">
    <property type="nucleotide sequence ID" value="XM_028419474.1"/>
</dbReference>
<dbReference type="SUPFAM" id="SSF52317">
    <property type="entry name" value="Class I glutamine amidotransferase-like"/>
    <property type="match status" value="1"/>
</dbReference>
<proteinExistence type="inferred from homology"/>
<dbReference type="GO" id="GO:0005886">
    <property type="term" value="C:plasma membrane"/>
    <property type="evidence" value="ECO:0007669"/>
    <property type="project" value="TreeGrafter"/>
</dbReference>
<dbReference type="InterPro" id="IPR029062">
    <property type="entry name" value="Class_I_gatase-like"/>
</dbReference>
<dbReference type="GeneID" id="114444715"/>
<dbReference type="PANTHER" id="PTHR15730">
    <property type="entry name" value="EXPERIMENTAL AUTOIMMUNE PROSTATITIS ANTIGEN 2-RELATED"/>
    <property type="match status" value="1"/>
</dbReference>
<keyword evidence="3" id="KW-1185">Reference proteome</keyword>
<evidence type="ECO:0000259" key="2">
    <source>
        <dbReference type="PROSITE" id="PS51723"/>
    </source>
</evidence>
<dbReference type="AlphaFoldDB" id="A0A6P7JEX4"/>
<dbReference type="Gene3D" id="3.40.390.80">
    <property type="entry name" value="Peptidase M60, enhancin-like domain 2"/>
    <property type="match status" value="1"/>
</dbReference>
<dbReference type="Gene3D" id="1.10.390.30">
    <property type="entry name" value="Peptidase M60, enhancin-like domain 3"/>
    <property type="match status" value="1"/>
</dbReference>